<dbReference type="PROSITE" id="PS51352">
    <property type="entry name" value="THIOREDOXIN_2"/>
    <property type="match status" value="2"/>
</dbReference>
<dbReference type="InterPro" id="IPR057305">
    <property type="entry name" value="Thioredox_PDIA6_C"/>
</dbReference>
<comment type="subcellular location">
    <subcellularLocation>
        <location evidence="2">Endoplasmic reticulum lumen</location>
    </subcellularLocation>
</comment>
<dbReference type="Pfam" id="PF00085">
    <property type="entry name" value="Thioredoxin"/>
    <property type="match status" value="2"/>
</dbReference>
<evidence type="ECO:0000256" key="8">
    <source>
        <dbReference type="ARBA" id="ARBA00023157"/>
    </source>
</evidence>
<reference evidence="18" key="1">
    <citation type="submission" date="2025-08" db="UniProtKB">
        <authorList>
            <consortium name="Ensembl"/>
        </authorList>
    </citation>
    <scope>IDENTIFICATION</scope>
</reference>
<evidence type="ECO:0000259" key="17">
    <source>
        <dbReference type="PROSITE" id="PS51352"/>
    </source>
</evidence>
<evidence type="ECO:0000256" key="10">
    <source>
        <dbReference type="ARBA" id="ARBA00023284"/>
    </source>
</evidence>
<keyword evidence="5 16" id="KW-0732">Signal</keyword>
<dbReference type="SUPFAM" id="SSF52833">
    <property type="entry name" value="Thioredoxin-like"/>
    <property type="match status" value="3"/>
</dbReference>
<evidence type="ECO:0000256" key="12">
    <source>
        <dbReference type="ARBA" id="ARBA00045396"/>
    </source>
</evidence>
<comment type="function">
    <text evidence="12">May function as a chaperone that inhibits aggregation of misfolded proteins. Negatively regulates the unfolded protein response (UPR) through binding to UPR sensors such as ERN1, which in turn inactivates ERN1 signaling. May also regulate the UPR via the EIF2AK3 UPR sensor. Plays a role in platelet aggregation and activation by agonists such as convulxin, collagen and thrombin.</text>
</comment>
<dbReference type="PROSITE" id="PS00194">
    <property type="entry name" value="THIOREDOXIN_1"/>
    <property type="match status" value="2"/>
</dbReference>
<comment type="catalytic activity">
    <reaction evidence="1">
        <text>Catalyzes the rearrangement of -S-S- bonds in proteins.</text>
        <dbReference type="EC" id="5.3.4.1"/>
    </reaction>
</comment>
<dbReference type="Gene3D" id="3.40.30.10">
    <property type="entry name" value="Glutaredoxin"/>
    <property type="match status" value="2"/>
</dbReference>
<dbReference type="GO" id="GO:0034976">
    <property type="term" value="P:response to endoplasmic reticulum stress"/>
    <property type="evidence" value="ECO:0007669"/>
    <property type="project" value="TreeGrafter"/>
</dbReference>
<dbReference type="FunFam" id="3.40.30.10:FF:000032">
    <property type="entry name" value="Protein disulfide-isomerase A6 homolog"/>
    <property type="match status" value="1"/>
</dbReference>
<dbReference type="GeneTree" id="ENSGT00940000155646"/>
<dbReference type="NCBIfam" id="TIGR01126">
    <property type="entry name" value="pdi_dom"/>
    <property type="match status" value="2"/>
</dbReference>
<dbReference type="PANTHER" id="PTHR45815">
    <property type="entry name" value="PROTEIN DISULFIDE-ISOMERASE A6"/>
    <property type="match status" value="1"/>
</dbReference>
<evidence type="ECO:0000256" key="1">
    <source>
        <dbReference type="ARBA" id="ARBA00001182"/>
    </source>
</evidence>
<dbReference type="InterPro" id="IPR017937">
    <property type="entry name" value="Thioredoxin_CS"/>
</dbReference>
<dbReference type="AlphaFoldDB" id="A0A8C4R321"/>
<dbReference type="CDD" id="cd03001">
    <property type="entry name" value="PDI_a_P5"/>
    <property type="match status" value="2"/>
</dbReference>
<dbReference type="PRINTS" id="PR00421">
    <property type="entry name" value="THIOREDOXIN"/>
</dbReference>
<evidence type="ECO:0000313" key="19">
    <source>
        <dbReference type="Proteomes" id="UP000694388"/>
    </source>
</evidence>
<comment type="similarity">
    <text evidence="3 14">Belongs to the protein disulfide isomerase family.</text>
</comment>
<evidence type="ECO:0000313" key="18">
    <source>
        <dbReference type="Ensembl" id="ENSEBUP00000023616.1"/>
    </source>
</evidence>
<dbReference type="InterPro" id="IPR005788">
    <property type="entry name" value="PDI_thioredoxin-like_dom"/>
</dbReference>
<keyword evidence="19" id="KW-1185">Reference proteome</keyword>
<evidence type="ECO:0000256" key="3">
    <source>
        <dbReference type="ARBA" id="ARBA00006347"/>
    </source>
</evidence>
<evidence type="ECO:0000256" key="13">
    <source>
        <dbReference type="ARBA" id="ARBA00047074"/>
    </source>
</evidence>
<evidence type="ECO:0000256" key="6">
    <source>
        <dbReference type="ARBA" id="ARBA00022737"/>
    </source>
</evidence>
<keyword evidence="6" id="KW-0677">Repeat</keyword>
<accession>A0A8C4R321</accession>
<feature type="compositionally biased region" description="Gly residues" evidence="15">
    <location>
        <begin position="234"/>
        <end position="244"/>
    </location>
</feature>
<feature type="signal peptide" evidence="16">
    <location>
        <begin position="1"/>
        <end position="23"/>
    </location>
</feature>
<evidence type="ECO:0000256" key="16">
    <source>
        <dbReference type="SAM" id="SignalP"/>
    </source>
</evidence>
<dbReference type="Proteomes" id="UP000694388">
    <property type="component" value="Unplaced"/>
</dbReference>
<dbReference type="Pfam" id="PF24541">
    <property type="entry name" value="Thioredox_PDIA6_C"/>
    <property type="match status" value="1"/>
</dbReference>
<dbReference type="FunFam" id="3.40.30.10:FF:000050">
    <property type="entry name" value="protein disulfide-isomerase A6 isoform X1"/>
    <property type="match status" value="1"/>
</dbReference>
<dbReference type="InterPro" id="IPR036249">
    <property type="entry name" value="Thioredoxin-like_sf"/>
</dbReference>
<evidence type="ECO:0000256" key="2">
    <source>
        <dbReference type="ARBA" id="ARBA00004319"/>
    </source>
</evidence>
<evidence type="ECO:0000256" key="7">
    <source>
        <dbReference type="ARBA" id="ARBA00022824"/>
    </source>
</evidence>
<keyword evidence="9" id="KW-0413">Isomerase</keyword>
<dbReference type="Ensembl" id="ENSEBUT00000024192.1">
    <property type="protein sequence ID" value="ENSEBUP00000023616.1"/>
    <property type="gene ID" value="ENSEBUG00000014551.1"/>
</dbReference>
<dbReference type="PANTHER" id="PTHR45815:SF3">
    <property type="entry name" value="PROTEIN DISULFIDE-ISOMERASE A6"/>
    <property type="match status" value="1"/>
</dbReference>
<feature type="region of interest" description="Disordered" evidence="15">
    <location>
        <begin position="228"/>
        <end position="249"/>
    </location>
</feature>
<evidence type="ECO:0000256" key="15">
    <source>
        <dbReference type="SAM" id="MobiDB-lite"/>
    </source>
</evidence>
<evidence type="ECO:0000256" key="14">
    <source>
        <dbReference type="RuleBase" id="RU004208"/>
    </source>
</evidence>
<proteinExistence type="inferred from homology"/>
<protein>
    <recommendedName>
        <fullName evidence="11">Protein disulfide-isomerase A6</fullName>
        <ecNumber evidence="4">5.3.4.1</ecNumber>
    </recommendedName>
</protein>
<sequence>MLLIMVFSPWMTTLDLTGQECLAIYHEDETLLAVLIIQLCPTPPHQEGSLVNAPMTCIHIKSIWCCCLCRSSVDLQNMAQRWTCSRSWGLLLVVVVVMLVAYLDKTAALYTSSDDVVELTPSNFNREVLQSDSVWLVEFFAPWCGHCKSLAPEWKKAATALKGVVKVGAVDADAHNSLGSNYGVGGFPTIKIFGANKNKPEDYNGARNAQGIVESAIAAARSLVNERLGDRGSRGGSGSEGGSHSGHKGAVVELTDDNFDKTVFDDQTTWLVEFFAPWCGHCKRLEPEWAAAAAVVKEQTQGKVKLASVDATVHRMLASRYEIRGFPTIKIFQKGEREPTDYEGGRTKDDIVSSAMDFHSANVLPPEVLEVLDHSTLTKCSDEHQLCIISVLPHILDTGASGRSKYLDTLRSMADKYKKKQWGWVWTEAGAQPTLEDAVGIGGFGYPAMAAMNARKMKYAILRGAFNDHGINDFLWEVSLGRGSTAPVKGAAVPSVNTVEPWDGKDGQLPVEEEYDLSDVELDDLDKDEL</sequence>
<feature type="domain" description="Thioredoxin" evidence="17">
    <location>
        <begin position="98"/>
        <end position="222"/>
    </location>
</feature>
<dbReference type="GO" id="GO:0005788">
    <property type="term" value="C:endoplasmic reticulum lumen"/>
    <property type="evidence" value="ECO:0007669"/>
    <property type="project" value="UniProtKB-SubCell"/>
</dbReference>
<comment type="subunit">
    <text evidence="13">Part of a large chaperone multiprotein complex comprising DNAJB11, HSP90B1, HSPA5, HYOU, PDIA2, PDIA4, PDIA6, PPIB, SDF2L1, UGGT1 and very small amounts of ERP29, but not, or at very low levels, CALR nor CANX. Interacts with MICA on the surface of tumor cells, leading to MICA disulfide bond reduction which is required for its release from tumor cells. Interacts with ITGB3 following platelet stimulation. Interacts with ERN1; the interaction is direct. Interacts with EIF2AK3.</text>
</comment>
<keyword evidence="8" id="KW-1015">Disulfide bond</keyword>
<reference evidence="18" key="2">
    <citation type="submission" date="2025-09" db="UniProtKB">
        <authorList>
            <consortium name="Ensembl"/>
        </authorList>
    </citation>
    <scope>IDENTIFICATION</scope>
</reference>
<dbReference type="GO" id="GO:0015035">
    <property type="term" value="F:protein-disulfide reductase activity"/>
    <property type="evidence" value="ECO:0007669"/>
    <property type="project" value="TreeGrafter"/>
</dbReference>
<keyword evidence="10" id="KW-0676">Redox-active center</keyword>
<evidence type="ECO:0000256" key="11">
    <source>
        <dbReference type="ARBA" id="ARBA00024139"/>
    </source>
</evidence>
<keyword evidence="7" id="KW-0256">Endoplasmic reticulum</keyword>
<evidence type="ECO:0000256" key="4">
    <source>
        <dbReference type="ARBA" id="ARBA00012723"/>
    </source>
</evidence>
<feature type="domain" description="Thioredoxin" evidence="17">
    <location>
        <begin position="243"/>
        <end position="361"/>
    </location>
</feature>
<evidence type="ECO:0000256" key="9">
    <source>
        <dbReference type="ARBA" id="ARBA00023235"/>
    </source>
</evidence>
<feature type="chain" id="PRO_5034984376" description="Protein disulfide-isomerase A6" evidence="16">
    <location>
        <begin position="24"/>
        <end position="530"/>
    </location>
</feature>
<organism evidence="18 19">
    <name type="scientific">Eptatretus burgeri</name>
    <name type="common">Inshore hagfish</name>
    <dbReference type="NCBI Taxonomy" id="7764"/>
    <lineage>
        <taxon>Eukaryota</taxon>
        <taxon>Metazoa</taxon>
        <taxon>Chordata</taxon>
        <taxon>Craniata</taxon>
        <taxon>Vertebrata</taxon>
        <taxon>Cyclostomata</taxon>
        <taxon>Myxini</taxon>
        <taxon>Myxiniformes</taxon>
        <taxon>Myxinidae</taxon>
        <taxon>Eptatretinae</taxon>
        <taxon>Eptatretus</taxon>
    </lineage>
</organism>
<dbReference type="InterPro" id="IPR013766">
    <property type="entry name" value="Thioredoxin_domain"/>
</dbReference>
<dbReference type="GO" id="GO:0003756">
    <property type="term" value="F:protein disulfide isomerase activity"/>
    <property type="evidence" value="ECO:0007669"/>
    <property type="project" value="UniProtKB-EC"/>
</dbReference>
<evidence type="ECO:0000256" key="5">
    <source>
        <dbReference type="ARBA" id="ARBA00022729"/>
    </source>
</evidence>
<dbReference type="EC" id="5.3.4.1" evidence="4"/>
<name>A0A8C4R321_EPTBU</name>
<dbReference type="CDD" id="cd02983">
    <property type="entry name" value="P5_C"/>
    <property type="match status" value="1"/>
</dbReference>